<dbReference type="InterPro" id="IPR017853">
    <property type="entry name" value="GH"/>
</dbReference>
<proteinExistence type="predicted"/>
<keyword evidence="2" id="KW-1185">Reference proteome</keyword>
<protein>
    <submittedName>
        <fullName evidence="1">Beta-glucuronidase</fullName>
    </submittedName>
</protein>
<reference evidence="1 2" key="1">
    <citation type="submission" date="2024-02" db="EMBL/GenBank/DDBJ databases">
        <authorList>
            <person name="Chen Y."/>
            <person name="Shah S."/>
            <person name="Dougan E. K."/>
            <person name="Thang M."/>
            <person name="Chan C."/>
        </authorList>
    </citation>
    <scope>NUCLEOTIDE SEQUENCE [LARGE SCALE GENOMIC DNA]</scope>
</reference>
<comment type="caution">
    <text evidence="1">The sequence shown here is derived from an EMBL/GenBank/DDBJ whole genome shotgun (WGS) entry which is preliminary data.</text>
</comment>
<evidence type="ECO:0000313" key="1">
    <source>
        <dbReference type="EMBL" id="CAK9026897.1"/>
    </source>
</evidence>
<dbReference type="Proteomes" id="UP001642464">
    <property type="component" value="Unassembled WGS sequence"/>
</dbReference>
<name>A0ABP0KJV6_9DINO</name>
<accession>A0ABP0KJV6</accession>
<gene>
    <name evidence="1" type="ORF">SCF082_LOCUS17705</name>
</gene>
<organism evidence="1 2">
    <name type="scientific">Durusdinium trenchii</name>
    <dbReference type="NCBI Taxonomy" id="1381693"/>
    <lineage>
        <taxon>Eukaryota</taxon>
        <taxon>Sar</taxon>
        <taxon>Alveolata</taxon>
        <taxon>Dinophyceae</taxon>
        <taxon>Suessiales</taxon>
        <taxon>Symbiodiniaceae</taxon>
        <taxon>Durusdinium</taxon>
    </lineage>
</organism>
<sequence>MSLRLRERSNTRLISARGSSAVNDRYLRYADVCAFHHYPAWHPANEPGNMDEVKQVPLIWEAFARAVAETFPEKPLLIIEVSIFSNPQIAGLALQFADLLVDPKSVLSLTRAPKLAFKALQFLRILHQLGRYEGVNVRGEKRLLRCAVALKMSRLKSGANMKTVEKCESFFSSKLEDELRALARATAMESRGSVSFPKRQCPCRV</sequence>
<dbReference type="SUPFAM" id="SSF51445">
    <property type="entry name" value="(Trans)glycosidases"/>
    <property type="match status" value="1"/>
</dbReference>
<evidence type="ECO:0000313" key="2">
    <source>
        <dbReference type="Proteomes" id="UP001642464"/>
    </source>
</evidence>
<dbReference type="EMBL" id="CAXAMM010011736">
    <property type="protein sequence ID" value="CAK9026897.1"/>
    <property type="molecule type" value="Genomic_DNA"/>
</dbReference>